<comment type="caution">
    <text evidence="3">The sequence shown here is derived from an EMBL/GenBank/DDBJ whole genome shotgun (WGS) entry which is preliminary data.</text>
</comment>
<dbReference type="AlphaFoldDB" id="A0A9P6KYX8"/>
<keyword evidence="4" id="KW-1185">Reference proteome</keyword>
<reference evidence="3 4" key="1">
    <citation type="journal article" date="2020" name="Genome Biol. Evol.">
        <title>Comparative genomics of strictly vertically transmitted, feminizing microsporidia endosymbionts of amphipod crustaceans.</title>
        <authorList>
            <person name="Cormier A."/>
            <person name="Chebbi M.A."/>
            <person name="Giraud I."/>
            <person name="Wattier R."/>
            <person name="Teixeira M."/>
            <person name="Gilbert C."/>
            <person name="Rigaud T."/>
            <person name="Cordaux R."/>
        </authorList>
    </citation>
    <scope>NUCLEOTIDE SEQUENCE [LARGE SCALE GENOMIC DNA]</scope>
    <source>
        <strain evidence="3 4">Ou3-Ou53</strain>
    </source>
</reference>
<evidence type="ECO:0000313" key="4">
    <source>
        <dbReference type="Proteomes" id="UP000740883"/>
    </source>
</evidence>
<dbReference type="Proteomes" id="UP000740883">
    <property type="component" value="Unassembled WGS sequence"/>
</dbReference>
<accession>A0A9P6KYX8</accession>
<feature type="compositionally biased region" description="Polar residues" evidence="1">
    <location>
        <begin position="134"/>
        <end position="149"/>
    </location>
</feature>
<gene>
    <name evidence="3" type="ORF">NGRA_1907</name>
</gene>
<proteinExistence type="predicted"/>
<evidence type="ECO:0000313" key="3">
    <source>
        <dbReference type="EMBL" id="KAF9762588.1"/>
    </source>
</evidence>
<protein>
    <submittedName>
        <fullName evidence="3">Uncharacterized protein</fullName>
    </submittedName>
</protein>
<name>A0A9P6KYX8_9MICR</name>
<feature type="signal peptide" evidence="2">
    <location>
        <begin position="1"/>
        <end position="21"/>
    </location>
</feature>
<evidence type="ECO:0000256" key="2">
    <source>
        <dbReference type="SAM" id="SignalP"/>
    </source>
</evidence>
<organism evidence="3 4">
    <name type="scientific">Nosema granulosis</name>
    <dbReference type="NCBI Taxonomy" id="83296"/>
    <lineage>
        <taxon>Eukaryota</taxon>
        <taxon>Fungi</taxon>
        <taxon>Fungi incertae sedis</taxon>
        <taxon>Microsporidia</taxon>
        <taxon>Nosematidae</taxon>
        <taxon>Nosema</taxon>
    </lineage>
</organism>
<sequence>MLFVVFHCLSVLMSQDKYVQNDSSQCEGGIQGKVICTPGENCVIRIGFTDKPEHASIIIPNECSKHILNEMRTFVEEETGTKTAEKSYSSENVSTSKDCSENVNFELYCTMRCLKISKPSDDTTANLEIPSAINTQDHTSHLSRTNSADETSKSNDEIKTVVENVSKEESKETFSLPYNNDIKEDFLSFDDYYFWAEGLEETEDPDFTS</sequence>
<evidence type="ECO:0000256" key="1">
    <source>
        <dbReference type="SAM" id="MobiDB-lite"/>
    </source>
</evidence>
<keyword evidence="2" id="KW-0732">Signal</keyword>
<feature type="chain" id="PRO_5040398455" evidence="2">
    <location>
        <begin position="22"/>
        <end position="209"/>
    </location>
</feature>
<dbReference type="EMBL" id="SBJO01000153">
    <property type="protein sequence ID" value="KAF9762588.1"/>
    <property type="molecule type" value="Genomic_DNA"/>
</dbReference>
<feature type="region of interest" description="Disordered" evidence="1">
    <location>
        <begin position="134"/>
        <end position="156"/>
    </location>
</feature>